<evidence type="ECO:0000313" key="3">
    <source>
        <dbReference type="Proteomes" id="UP000054826"/>
    </source>
</evidence>
<dbReference type="EMBL" id="JYDV01006106">
    <property type="protein sequence ID" value="KRY94157.1"/>
    <property type="molecule type" value="Genomic_DNA"/>
</dbReference>
<name>A0A0V1G7L6_TRIPS</name>
<keyword evidence="1" id="KW-0732">Signal</keyword>
<reference evidence="2 3" key="1">
    <citation type="submission" date="2015-01" db="EMBL/GenBank/DDBJ databases">
        <title>Evolution of Trichinella species and genotypes.</title>
        <authorList>
            <person name="Korhonen P.K."/>
            <person name="Edoardo P."/>
            <person name="Giuseppe L.R."/>
            <person name="Gasser R.B."/>
        </authorList>
    </citation>
    <scope>NUCLEOTIDE SEQUENCE [LARGE SCALE GENOMIC DNA]</scope>
    <source>
        <strain evidence="2">ISS176</strain>
    </source>
</reference>
<dbReference type="Proteomes" id="UP000054826">
    <property type="component" value="Unassembled WGS sequence"/>
</dbReference>
<organism evidence="2 3">
    <name type="scientific">Trichinella pseudospiralis</name>
    <name type="common">Parasitic roundworm</name>
    <dbReference type="NCBI Taxonomy" id="6337"/>
    <lineage>
        <taxon>Eukaryota</taxon>
        <taxon>Metazoa</taxon>
        <taxon>Ecdysozoa</taxon>
        <taxon>Nematoda</taxon>
        <taxon>Enoplea</taxon>
        <taxon>Dorylaimia</taxon>
        <taxon>Trichinellida</taxon>
        <taxon>Trichinellidae</taxon>
        <taxon>Trichinella</taxon>
    </lineage>
</organism>
<sequence length="33" mass="3689">MRVHILLSVLVLLARLLIVESSVKSPGLDFRVN</sequence>
<evidence type="ECO:0000313" key="2">
    <source>
        <dbReference type="EMBL" id="KRY94157.1"/>
    </source>
</evidence>
<evidence type="ECO:0000256" key="1">
    <source>
        <dbReference type="SAM" id="SignalP"/>
    </source>
</evidence>
<proteinExistence type="predicted"/>
<protein>
    <submittedName>
        <fullName evidence="2">Uncharacterized protein</fullName>
    </submittedName>
</protein>
<dbReference type="AlphaFoldDB" id="A0A0V1G7L6"/>
<feature type="signal peptide" evidence="1">
    <location>
        <begin position="1"/>
        <end position="21"/>
    </location>
</feature>
<comment type="caution">
    <text evidence="2">The sequence shown here is derived from an EMBL/GenBank/DDBJ whole genome shotgun (WGS) entry which is preliminary data.</text>
</comment>
<gene>
    <name evidence="2" type="ORF">T4C_9128</name>
</gene>
<feature type="chain" id="PRO_5006878487" evidence="1">
    <location>
        <begin position="22"/>
        <end position="33"/>
    </location>
</feature>
<accession>A0A0V1G7L6</accession>